<protein>
    <submittedName>
        <fullName evidence="7">Peptidase S8 and S53 subtilisin kexin sedolisin</fullName>
    </submittedName>
</protein>
<dbReference type="CDD" id="cd00306">
    <property type="entry name" value="Peptidases_S8_S53"/>
    <property type="match status" value="1"/>
</dbReference>
<organism evidence="7 8">
    <name type="scientific">Spongiactinospora gelatinilytica</name>
    <dbReference type="NCBI Taxonomy" id="2666298"/>
    <lineage>
        <taxon>Bacteria</taxon>
        <taxon>Bacillati</taxon>
        <taxon>Actinomycetota</taxon>
        <taxon>Actinomycetes</taxon>
        <taxon>Streptosporangiales</taxon>
        <taxon>Streptosporangiaceae</taxon>
        <taxon>Spongiactinospora</taxon>
    </lineage>
</organism>
<evidence type="ECO:0000256" key="2">
    <source>
        <dbReference type="ARBA" id="ARBA00022670"/>
    </source>
</evidence>
<evidence type="ECO:0000313" key="7">
    <source>
        <dbReference type="EMBL" id="PZG46981.1"/>
    </source>
</evidence>
<dbReference type="InterPro" id="IPR000209">
    <property type="entry name" value="Peptidase_S8/S53_dom"/>
</dbReference>
<name>A0A2W2GES2_9ACTN</name>
<dbReference type="Gene3D" id="3.40.50.200">
    <property type="entry name" value="Peptidase S8/S53 domain"/>
    <property type="match status" value="1"/>
</dbReference>
<dbReference type="GO" id="GO:0004252">
    <property type="term" value="F:serine-type endopeptidase activity"/>
    <property type="evidence" value="ECO:0007669"/>
    <property type="project" value="UniProtKB-UniRule"/>
</dbReference>
<accession>A0A2W2GES2</accession>
<evidence type="ECO:0000259" key="6">
    <source>
        <dbReference type="Pfam" id="PF00082"/>
    </source>
</evidence>
<dbReference type="AlphaFoldDB" id="A0A2W2GES2"/>
<keyword evidence="2 5" id="KW-0645">Protease</keyword>
<dbReference type="InterPro" id="IPR050131">
    <property type="entry name" value="Peptidase_S8_subtilisin-like"/>
</dbReference>
<dbReference type="PANTHER" id="PTHR43806:SF11">
    <property type="entry name" value="CEREVISIN-RELATED"/>
    <property type="match status" value="1"/>
</dbReference>
<sequence>MERSGEPPALIRPGQLITDLRGAGALGRWTHAASEAGGVCTVRLTAGVDPLQVAADLGERGHIVSPNHVFVGQPLWFGGPASRPVPAEPIAWTPGPEAPCGPQVAVLDTGITEHPWWKPAPWFGEVGMSAAELADADHDGRLDPQAGHGTFIAGLLVRRAPGVRLRVLKVLDGHGVGDEARVLRALHRLRHDPPGILNLSFGGHTPGDRPPPLLAAALAGLTESGTVAVACAGNTPSTRPFWPAALPGVIAVGALDTAERAAAPFSAHGPWVDACARGEWLASSFLDTEGFRGYARWSGTSFATALVSAAVAQAARNGQAPAEAAAELLDPERGERVPGLGVVVPARL</sequence>
<keyword evidence="8" id="KW-1185">Reference proteome</keyword>
<dbReference type="PANTHER" id="PTHR43806">
    <property type="entry name" value="PEPTIDASE S8"/>
    <property type="match status" value="1"/>
</dbReference>
<dbReference type="Pfam" id="PF00082">
    <property type="entry name" value="Peptidase_S8"/>
    <property type="match status" value="1"/>
</dbReference>
<evidence type="ECO:0000256" key="1">
    <source>
        <dbReference type="ARBA" id="ARBA00011073"/>
    </source>
</evidence>
<dbReference type="Proteomes" id="UP000248544">
    <property type="component" value="Unassembled WGS sequence"/>
</dbReference>
<gene>
    <name evidence="7" type="ORF">C1I98_14000</name>
</gene>
<reference evidence="7 8" key="1">
    <citation type="submission" date="2018-01" db="EMBL/GenBank/DDBJ databases">
        <title>Draft genome sequence of Sphaerisporangium sp. 7K107.</title>
        <authorList>
            <person name="Sahin N."/>
            <person name="Saygin H."/>
            <person name="Ay H."/>
        </authorList>
    </citation>
    <scope>NUCLEOTIDE SEQUENCE [LARGE SCALE GENOMIC DNA]</scope>
    <source>
        <strain evidence="7 8">7K107</strain>
    </source>
</reference>
<comment type="similarity">
    <text evidence="1 5">Belongs to the peptidase S8 family.</text>
</comment>
<evidence type="ECO:0000256" key="3">
    <source>
        <dbReference type="ARBA" id="ARBA00022801"/>
    </source>
</evidence>
<proteinExistence type="inferred from homology"/>
<evidence type="ECO:0000313" key="8">
    <source>
        <dbReference type="Proteomes" id="UP000248544"/>
    </source>
</evidence>
<dbReference type="PROSITE" id="PS51892">
    <property type="entry name" value="SUBTILASE"/>
    <property type="match status" value="1"/>
</dbReference>
<feature type="active site" description="Charge relay system" evidence="5">
    <location>
        <position position="148"/>
    </location>
</feature>
<evidence type="ECO:0000256" key="5">
    <source>
        <dbReference type="PROSITE-ProRule" id="PRU01240"/>
    </source>
</evidence>
<dbReference type="GO" id="GO:0006508">
    <property type="term" value="P:proteolysis"/>
    <property type="evidence" value="ECO:0007669"/>
    <property type="project" value="UniProtKB-KW"/>
</dbReference>
<dbReference type="InterPro" id="IPR036852">
    <property type="entry name" value="Peptidase_S8/S53_dom_sf"/>
</dbReference>
<comment type="caution">
    <text evidence="7">The sequence shown here is derived from an EMBL/GenBank/DDBJ whole genome shotgun (WGS) entry which is preliminary data.</text>
</comment>
<dbReference type="SUPFAM" id="SSF52743">
    <property type="entry name" value="Subtilisin-like"/>
    <property type="match status" value="1"/>
</dbReference>
<feature type="active site" description="Charge relay system" evidence="5">
    <location>
        <position position="301"/>
    </location>
</feature>
<feature type="active site" description="Charge relay system" evidence="5">
    <location>
        <position position="108"/>
    </location>
</feature>
<feature type="domain" description="Peptidase S8/S53" evidence="6">
    <location>
        <begin position="101"/>
        <end position="315"/>
    </location>
</feature>
<keyword evidence="4 5" id="KW-0720">Serine protease</keyword>
<evidence type="ECO:0000256" key="4">
    <source>
        <dbReference type="ARBA" id="ARBA00022825"/>
    </source>
</evidence>
<dbReference type="EMBL" id="POUA01000091">
    <property type="protein sequence ID" value="PZG46981.1"/>
    <property type="molecule type" value="Genomic_DNA"/>
</dbReference>
<keyword evidence="3 5" id="KW-0378">Hydrolase</keyword>